<evidence type="ECO:0000256" key="1">
    <source>
        <dbReference type="SAM" id="MobiDB-lite"/>
    </source>
</evidence>
<organism evidence="2 3">
    <name type="scientific">Spizellomyces punctatus (strain DAOM BR117)</name>
    <dbReference type="NCBI Taxonomy" id="645134"/>
    <lineage>
        <taxon>Eukaryota</taxon>
        <taxon>Fungi</taxon>
        <taxon>Fungi incertae sedis</taxon>
        <taxon>Chytridiomycota</taxon>
        <taxon>Chytridiomycota incertae sedis</taxon>
        <taxon>Chytridiomycetes</taxon>
        <taxon>Spizellomycetales</taxon>
        <taxon>Spizellomycetaceae</taxon>
        <taxon>Spizellomyces</taxon>
    </lineage>
</organism>
<keyword evidence="3" id="KW-1185">Reference proteome</keyword>
<dbReference type="VEuPathDB" id="FungiDB:SPPG_03130"/>
<reference evidence="2 3" key="1">
    <citation type="submission" date="2009-08" db="EMBL/GenBank/DDBJ databases">
        <title>The Genome Sequence of Spizellomyces punctatus strain DAOM BR117.</title>
        <authorList>
            <consortium name="The Broad Institute Genome Sequencing Platform"/>
            <person name="Russ C."/>
            <person name="Cuomo C."/>
            <person name="Shea T."/>
            <person name="Young S.K."/>
            <person name="Zeng Q."/>
            <person name="Koehrsen M."/>
            <person name="Haas B."/>
            <person name="Borodovsky M."/>
            <person name="Guigo R."/>
            <person name="Alvarado L."/>
            <person name="Berlin A."/>
            <person name="Bochicchio J."/>
            <person name="Borenstein D."/>
            <person name="Chapman S."/>
            <person name="Chen Z."/>
            <person name="Engels R."/>
            <person name="Freedman E."/>
            <person name="Gellesch M."/>
            <person name="Goldberg J."/>
            <person name="Griggs A."/>
            <person name="Gujja S."/>
            <person name="Heiman D."/>
            <person name="Hepburn T."/>
            <person name="Howarth C."/>
            <person name="Jen D."/>
            <person name="Larson L."/>
            <person name="Lewis B."/>
            <person name="Mehta T."/>
            <person name="Park D."/>
            <person name="Pearson M."/>
            <person name="Roberts A."/>
            <person name="Saif S."/>
            <person name="Shenoy N."/>
            <person name="Sisk P."/>
            <person name="Stolte C."/>
            <person name="Sykes S."/>
            <person name="Thomson T."/>
            <person name="Walk T."/>
            <person name="White J."/>
            <person name="Yandava C."/>
            <person name="Burger G."/>
            <person name="Gray M.W."/>
            <person name="Holland P.W.H."/>
            <person name="King N."/>
            <person name="Lang F.B.F."/>
            <person name="Roger A.J."/>
            <person name="Ruiz-Trillo I."/>
            <person name="Lander E."/>
            <person name="Nusbaum C."/>
        </authorList>
    </citation>
    <scope>NUCLEOTIDE SEQUENCE [LARGE SCALE GENOMIC DNA]</scope>
    <source>
        <strain evidence="2 3">DAOM BR117</strain>
    </source>
</reference>
<feature type="region of interest" description="Disordered" evidence="1">
    <location>
        <begin position="282"/>
        <end position="301"/>
    </location>
</feature>
<dbReference type="Proteomes" id="UP000053201">
    <property type="component" value="Unassembled WGS sequence"/>
</dbReference>
<dbReference type="RefSeq" id="XP_016609357.1">
    <property type="nucleotide sequence ID" value="XM_016751410.1"/>
</dbReference>
<sequence>MQTLNGYKTKKGLPPSPPYLSLPPPQIPLPEPCGVKRQRGDIEYGDSVDLNSYVDVLKVPYATDRCVNSLSCEELKYARLWASQRIEKCLYIDDIMLPKSDEEYSFMWPKRLHNQELQWRNVENITALYASEPRTRIQNLEVPKKIEECMTSILMSLADASAMEDNDVEGLKMRFETVLDPLVKLLSSAPAVLPCETHEIWRTIVTLNRNDETATIIPSANVRYPTPRQEDLLRDTMLLLPIANRHLAQYLLSFACHISRTAPAPYQSAAKKTISEIIGPQITSSPNTQITPTSTPRKSKKPTWPAYLFELLMYAGDRHTNSADILQRDCRLWRIPEDLALELSKHTSKTPFPTPKRRVSSSVILERRAIDKEKRNTCRKLFDKETSPKKTVMSMRNWVSVNREGQTVESRCVVLDREMWCKRRRVDRTQTYRLSRISIEFT</sequence>
<proteinExistence type="predicted"/>
<dbReference type="GeneID" id="27686669"/>
<evidence type="ECO:0000313" key="2">
    <source>
        <dbReference type="EMBL" id="KND01318.1"/>
    </source>
</evidence>
<dbReference type="AlphaFoldDB" id="A0A0L0HJV3"/>
<dbReference type="OrthoDB" id="2112204at2759"/>
<accession>A0A0L0HJV3</accession>
<protein>
    <submittedName>
        <fullName evidence="2">Uncharacterized protein</fullName>
    </submittedName>
</protein>
<feature type="compositionally biased region" description="Polar residues" evidence="1">
    <location>
        <begin position="282"/>
        <end position="296"/>
    </location>
</feature>
<feature type="region of interest" description="Disordered" evidence="1">
    <location>
        <begin position="1"/>
        <end position="21"/>
    </location>
</feature>
<evidence type="ECO:0000313" key="3">
    <source>
        <dbReference type="Proteomes" id="UP000053201"/>
    </source>
</evidence>
<dbReference type="InParanoid" id="A0A0L0HJV3"/>
<gene>
    <name evidence="2" type="ORF">SPPG_03130</name>
</gene>
<name>A0A0L0HJV3_SPIPD</name>
<dbReference type="EMBL" id="KQ257454">
    <property type="protein sequence ID" value="KND01318.1"/>
    <property type="molecule type" value="Genomic_DNA"/>
</dbReference>